<dbReference type="AlphaFoldDB" id="A0A543AXG5"/>
<evidence type="ECO:0000313" key="3">
    <source>
        <dbReference type="Proteomes" id="UP000317043"/>
    </source>
</evidence>
<dbReference type="RefSeq" id="WP_142039910.1">
    <property type="nucleotide sequence ID" value="NZ_JBHTGS010000001.1"/>
</dbReference>
<sequence>MQIDIPQTITIGQRIGRVSADARSYVTSIEGTTRQAQSSNEGFGSIRQLEHTLDNLAGRVDGLLSAADATSRGVITAAQRYSASEDRNRCTMDDFSRQLQSLTGTAPSGMDGSPTDSAGRTALASAPPVAAPPTLGGLETISERAQTGLGRFGNVSSWMSDVHYGRFAPRGANGQFTSPNNMTAWQRAVAGANGEFRATPHNGSTRAAWSSAGTWAGRIGTGLDVVTKTAGQAAKDWNNPNLTGDQKVARAGWRGAVEGGGAWGGGAAGAKVGAGLGTLVAPGVGTVIGGAVGGIIGGIAGSKAGQWIADRTIDDAGDIFERITPW</sequence>
<feature type="region of interest" description="Disordered" evidence="1">
    <location>
        <begin position="102"/>
        <end position="136"/>
    </location>
</feature>
<proteinExistence type="predicted"/>
<dbReference type="EMBL" id="VFOW01000001">
    <property type="protein sequence ID" value="TQL77272.1"/>
    <property type="molecule type" value="Genomic_DNA"/>
</dbReference>
<dbReference type="InParanoid" id="A0A543AXG5"/>
<comment type="caution">
    <text evidence="2">The sequence shown here is derived from an EMBL/GenBank/DDBJ whole genome shotgun (WGS) entry which is preliminary data.</text>
</comment>
<organism evidence="2 3">
    <name type="scientific">Stackebrandtia endophytica</name>
    <dbReference type="NCBI Taxonomy" id="1496996"/>
    <lineage>
        <taxon>Bacteria</taxon>
        <taxon>Bacillati</taxon>
        <taxon>Actinomycetota</taxon>
        <taxon>Actinomycetes</taxon>
        <taxon>Glycomycetales</taxon>
        <taxon>Glycomycetaceae</taxon>
        <taxon>Stackebrandtia</taxon>
    </lineage>
</organism>
<dbReference type="Proteomes" id="UP000317043">
    <property type="component" value="Unassembled WGS sequence"/>
</dbReference>
<name>A0A543AXG5_9ACTN</name>
<accession>A0A543AXG5</accession>
<gene>
    <name evidence="2" type="ORF">FB566_2828</name>
</gene>
<protein>
    <submittedName>
        <fullName evidence="2">Uncharacterized protein</fullName>
    </submittedName>
</protein>
<evidence type="ECO:0000256" key="1">
    <source>
        <dbReference type="SAM" id="MobiDB-lite"/>
    </source>
</evidence>
<dbReference type="OrthoDB" id="4850381at2"/>
<evidence type="ECO:0000313" key="2">
    <source>
        <dbReference type="EMBL" id="TQL77272.1"/>
    </source>
</evidence>
<keyword evidence="3" id="KW-1185">Reference proteome</keyword>
<reference evidence="2 3" key="1">
    <citation type="submission" date="2019-06" db="EMBL/GenBank/DDBJ databases">
        <title>Sequencing the genomes of 1000 actinobacteria strains.</title>
        <authorList>
            <person name="Klenk H.-P."/>
        </authorList>
    </citation>
    <scope>NUCLEOTIDE SEQUENCE [LARGE SCALE GENOMIC DNA]</scope>
    <source>
        <strain evidence="2 3">DSM 45928</strain>
    </source>
</reference>